<proteinExistence type="predicted"/>
<protein>
    <submittedName>
        <fullName evidence="1">EcsC family protein</fullName>
    </submittedName>
</protein>
<dbReference type="EMBL" id="JAEHFX010000001">
    <property type="protein sequence ID" value="MBK0402076.1"/>
    <property type="molecule type" value="Genomic_DNA"/>
</dbReference>
<name>A0ABS1BY56_9BACT</name>
<dbReference type="PANTHER" id="PTHR41260">
    <property type="entry name" value="PROTEIN ECSC"/>
    <property type="match status" value="1"/>
</dbReference>
<keyword evidence="2" id="KW-1185">Reference proteome</keyword>
<organism evidence="1 2">
    <name type="scientific">Adhaeribacter terrigena</name>
    <dbReference type="NCBI Taxonomy" id="2793070"/>
    <lineage>
        <taxon>Bacteria</taxon>
        <taxon>Pseudomonadati</taxon>
        <taxon>Bacteroidota</taxon>
        <taxon>Cytophagia</taxon>
        <taxon>Cytophagales</taxon>
        <taxon>Hymenobacteraceae</taxon>
        <taxon>Adhaeribacter</taxon>
    </lineage>
</organism>
<sequence>MQLSSTDLQDLKRAKTLLENPGLAIKIANLVGMPLDKVLENLPGKLNQKMEGVIQAALRKAADTAALSLQNAPGKTSSDKWHKLSAAVTGGLGGIFGVAALAVELPVSTAIMMRSITDIARSEGEDISQEATRLACIEVFAFGGSSPNDDAAEFGYYGVRAALAISAKKEGATILAKVIAVVAKRFSATVAQKVSAQAVPIIGAAGGAFINTIFMDHFQDMARGHFIIRRLERTYGNEAIRELYQSF</sequence>
<dbReference type="InterPro" id="IPR024787">
    <property type="entry name" value="EcsC"/>
</dbReference>
<gene>
    <name evidence="1" type="ORF">I5M27_03715</name>
</gene>
<evidence type="ECO:0000313" key="2">
    <source>
        <dbReference type="Proteomes" id="UP000644147"/>
    </source>
</evidence>
<dbReference type="Pfam" id="PF12787">
    <property type="entry name" value="EcsC"/>
    <property type="match status" value="1"/>
</dbReference>
<dbReference type="PANTHER" id="PTHR41260:SF1">
    <property type="entry name" value="PROTEIN ECSC"/>
    <property type="match status" value="1"/>
</dbReference>
<evidence type="ECO:0000313" key="1">
    <source>
        <dbReference type="EMBL" id="MBK0402076.1"/>
    </source>
</evidence>
<dbReference type="Proteomes" id="UP000644147">
    <property type="component" value="Unassembled WGS sequence"/>
</dbReference>
<dbReference type="RefSeq" id="WP_200504667.1">
    <property type="nucleotide sequence ID" value="NZ_JAEHFX010000001.1"/>
</dbReference>
<comment type="caution">
    <text evidence="1">The sequence shown here is derived from an EMBL/GenBank/DDBJ whole genome shotgun (WGS) entry which is preliminary data.</text>
</comment>
<accession>A0ABS1BY56</accession>
<reference evidence="1 2" key="1">
    <citation type="submission" date="2020-12" db="EMBL/GenBank/DDBJ databases">
        <title>Bacterial novel species Adhaeribacter sp. BT258 isolated from soil.</title>
        <authorList>
            <person name="Jung H.-Y."/>
        </authorList>
    </citation>
    <scope>NUCLEOTIDE SEQUENCE [LARGE SCALE GENOMIC DNA]</scope>
    <source>
        <strain evidence="1 2">BT258</strain>
    </source>
</reference>